<dbReference type="OrthoDB" id="418169at2759"/>
<dbReference type="GO" id="GO:0016616">
    <property type="term" value="F:oxidoreductase activity, acting on the CH-OH group of donors, NAD or NADP as acceptor"/>
    <property type="evidence" value="ECO:0007669"/>
    <property type="project" value="TreeGrafter"/>
</dbReference>
<sequence length="962" mass="107409">MFTPLRGQFSFSDKTDAICIGSGRFLRCVMVPTLRAAGSAVVVAQTRGTSFASACAKAEGKYEVDTIQKDGSVQTEIVEVEGVGSLGETQGRAAFMQLPSQLAKLKFIGFGVTESGIVKGGPAIVDLTELLYNCFTTLPNNVISVINTDNLPKNGETIKKLVLETEWKGQPSDLAPFRAYVASNVHFHNTMVDRLTSHRAGNSLVPLTEPWPTKTLVIEDLHGILDAKVLSSLPGVHIRTTAGQLEQDHLLKLSIANAVHTAMVYLLALTRVKTTCEVLKYPEIRQFLDLLYAKDIAPSLLLRGISQEEAQHTYDEWMTRVEHKHFGLDNFWVGQNAMLKFGVRLFSSVEANVTKDETYRPSVFMAFATALILRYLTPTQADSRKDGSGEVFVGVMDSIQDRTPIYSTTEKTWVYANGLSANISTGKYEFLDGDEGHTAKSLWKISQKVFGASKSSSNDFPKSARAESSSEVSSGVGVAVASVLSSVKGFDLTNDAYASFAADVAALYQRLVSGKQTALETLEDVLRNHHTSEFLATKEEVATFVREAVASVQIIDVHTHLFPPSHGKLMLWGINELLTYHYLVAEFLQTAAMQVEEFNSYSKEQQADLIWQHLFVDRSPVSEACRGVLTTLHLLGLDHLVAKRDLAAIQEWFKQQDPDEYVDTVFRLSGLKYAVMTNIPFEPEEARHWLGDPATNTPPPAWSRKYFRSALRVDQVLLGDWASIAPTLDVFKLPHTLAGVRTLLEKWIDIMKPEYFMSSVPIFFEYPDENAPKSVADALPNGAELLLQVLLPLAEEKKLPIALKFDSVRPINARYGVAGDGVKPSNVDILIKLCNNFPRVKFLATFLSRVNQHEVTVTANKFRNLHLYGCWWYCNNPSIIEELTRMRIEILGTAFTSQHSDARVLDQLIYKWSHSRDVIGEVLVDMYEKMFATGWKVSKSDIERDVQRLFGLSYEEFMHKEM</sequence>
<evidence type="ECO:0000313" key="3">
    <source>
        <dbReference type="EMBL" id="RAW38791.1"/>
    </source>
</evidence>
<dbReference type="AlphaFoldDB" id="A0A329SQI0"/>
<keyword evidence="4" id="KW-1185">Reference proteome</keyword>
<dbReference type="SUPFAM" id="SSF51735">
    <property type="entry name" value="NAD(P)-binding Rossmann-fold domains"/>
    <property type="match status" value="1"/>
</dbReference>
<dbReference type="SUPFAM" id="SSF48179">
    <property type="entry name" value="6-phosphogluconate dehydrogenase C-terminal domain-like"/>
    <property type="match status" value="1"/>
</dbReference>
<accession>A0A329SQI0</accession>
<feature type="domain" description="Mannitol dehydrogenase N-terminal" evidence="2">
    <location>
        <begin position="17"/>
        <end position="198"/>
    </location>
</feature>
<dbReference type="Gene3D" id="3.40.50.720">
    <property type="entry name" value="NAD(P)-binding Rossmann-like Domain"/>
    <property type="match status" value="1"/>
</dbReference>
<name>A0A329SQI0_9STRA</name>
<dbReference type="InterPro" id="IPR013328">
    <property type="entry name" value="6PGD_dom2"/>
</dbReference>
<dbReference type="SUPFAM" id="SSF51556">
    <property type="entry name" value="Metallo-dependent hydrolases"/>
    <property type="match status" value="1"/>
</dbReference>
<dbReference type="PANTHER" id="PTHR43362">
    <property type="entry name" value="MANNITOL DEHYDROGENASE DSF1-RELATED"/>
    <property type="match status" value="1"/>
</dbReference>
<dbReference type="VEuPathDB" id="FungiDB:PC110_g4982"/>
<dbReference type="InterPro" id="IPR032466">
    <property type="entry name" value="Metal_Hydrolase"/>
</dbReference>
<dbReference type="InterPro" id="IPR036291">
    <property type="entry name" value="NAD(P)-bd_dom_sf"/>
</dbReference>
<dbReference type="Gene3D" id="1.10.1040.10">
    <property type="entry name" value="N-(1-d-carboxylethyl)-l-norvaline Dehydrogenase, domain 2"/>
    <property type="match status" value="1"/>
</dbReference>
<reference evidence="3 4" key="1">
    <citation type="submission" date="2018-01" db="EMBL/GenBank/DDBJ databases">
        <title>Draft genome of the strawberry crown rot pathogen Phytophthora cactorum.</title>
        <authorList>
            <person name="Armitage A.D."/>
            <person name="Lysoe E."/>
            <person name="Nellist C.F."/>
            <person name="Harrison R.J."/>
            <person name="Brurberg M.B."/>
        </authorList>
    </citation>
    <scope>NUCLEOTIDE SEQUENCE [LARGE SCALE GENOMIC DNA]</scope>
    <source>
        <strain evidence="3 4">10300</strain>
    </source>
</reference>
<dbReference type="InterPro" id="IPR050988">
    <property type="entry name" value="Mannitol_DH/Oxidoreductase"/>
</dbReference>
<comment type="caution">
    <text evidence="3">The sequence shown here is derived from an EMBL/GenBank/DDBJ whole genome shotgun (WGS) entry which is preliminary data.</text>
</comment>
<dbReference type="Proteomes" id="UP000251314">
    <property type="component" value="Unassembled WGS sequence"/>
</dbReference>
<evidence type="ECO:0000313" key="4">
    <source>
        <dbReference type="Proteomes" id="UP000251314"/>
    </source>
</evidence>
<dbReference type="Gene3D" id="1.10.2020.10">
    <property type="entry name" value="uronate isomerase, domain 2, chain A"/>
    <property type="match status" value="1"/>
</dbReference>
<evidence type="ECO:0000256" key="1">
    <source>
        <dbReference type="ARBA" id="ARBA00023002"/>
    </source>
</evidence>
<dbReference type="PANTHER" id="PTHR43362:SF1">
    <property type="entry name" value="MANNITOL DEHYDROGENASE 2-RELATED"/>
    <property type="match status" value="1"/>
</dbReference>
<dbReference type="Gene3D" id="3.20.20.140">
    <property type="entry name" value="Metal-dependent hydrolases"/>
    <property type="match status" value="1"/>
</dbReference>
<dbReference type="InterPro" id="IPR013131">
    <property type="entry name" value="Mannitol_DH_N"/>
</dbReference>
<dbReference type="InterPro" id="IPR008927">
    <property type="entry name" value="6-PGluconate_DH-like_C_sf"/>
</dbReference>
<evidence type="ECO:0000259" key="2">
    <source>
        <dbReference type="Pfam" id="PF01232"/>
    </source>
</evidence>
<gene>
    <name evidence="3" type="ORF">PC110_g4982</name>
</gene>
<dbReference type="EMBL" id="MJFZ01000081">
    <property type="protein sequence ID" value="RAW38791.1"/>
    <property type="molecule type" value="Genomic_DNA"/>
</dbReference>
<dbReference type="Pfam" id="PF01232">
    <property type="entry name" value="Mannitol_dh"/>
    <property type="match status" value="1"/>
</dbReference>
<protein>
    <recommendedName>
        <fullName evidence="2">Mannitol dehydrogenase N-terminal domain-containing protein</fullName>
    </recommendedName>
</protein>
<keyword evidence="1" id="KW-0560">Oxidoreductase</keyword>
<proteinExistence type="predicted"/>
<organism evidence="3 4">
    <name type="scientific">Phytophthora cactorum</name>
    <dbReference type="NCBI Taxonomy" id="29920"/>
    <lineage>
        <taxon>Eukaryota</taxon>
        <taxon>Sar</taxon>
        <taxon>Stramenopiles</taxon>
        <taxon>Oomycota</taxon>
        <taxon>Peronosporomycetes</taxon>
        <taxon>Peronosporales</taxon>
        <taxon>Peronosporaceae</taxon>
        <taxon>Phytophthora</taxon>
    </lineage>
</organism>